<dbReference type="AlphaFoldDB" id="A0AAD7X0J6"/>
<evidence type="ECO:0000256" key="1">
    <source>
        <dbReference type="SAM" id="MobiDB-lite"/>
    </source>
</evidence>
<name>A0AAD7X0J6_9TELE</name>
<sequence>MCKPLQLGTGSLPRSQQRCYDITAGSMRNCAVFMLILGMICPGALPGHQRRRHSESEERMQLFRLSTFYIPRPAPQYFASDMKDTAQAVLHAMRPMAFMMCLLGNTVARPLRTNAKAESRPLLLPPLFLDQTAQQIPQFINWDPINALYEQFPFILNTPQLQFLTPDRQTQILPGFNYLPFPSIIPQQYGVTGHTFFPTTQQTGPLAETDTQAQVYTIIIQHTQAGGSSSEEGGQQSIIINGPMMPVIPGGPNMGIKNEEEEEPTEVAPGPEGILPNPENPEIPNPAHQGNAPPTEVPVSQTESVLGPEVSPIGVQLDANQAGSAAQVRPCDRAQAEVTTPSGQKMPPSTVPLGGTEIPTHPPQPLSARRGNGKKRISTRQLNKTVAGRGDTPVPSNIISGDILTE</sequence>
<feature type="region of interest" description="Disordered" evidence="1">
    <location>
        <begin position="327"/>
        <end position="406"/>
    </location>
</feature>
<evidence type="ECO:0000313" key="3">
    <source>
        <dbReference type="Proteomes" id="UP001221898"/>
    </source>
</evidence>
<dbReference type="Proteomes" id="UP001221898">
    <property type="component" value="Unassembled WGS sequence"/>
</dbReference>
<accession>A0AAD7X0J6</accession>
<comment type="caution">
    <text evidence="2">The sequence shown here is derived from an EMBL/GenBank/DDBJ whole genome shotgun (WGS) entry which is preliminary data.</text>
</comment>
<feature type="compositionally biased region" description="Low complexity" evidence="1">
    <location>
        <begin position="266"/>
        <end position="277"/>
    </location>
</feature>
<organism evidence="2 3">
    <name type="scientific">Aldrovandia affinis</name>
    <dbReference type="NCBI Taxonomy" id="143900"/>
    <lineage>
        <taxon>Eukaryota</taxon>
        <taxon>Metazoa</taxon>
        <taxon>Chordata</taxon>
        <taxon>Craniata</taxon>
        <taxon>Vertebrata</taxon>
        <taxon>Euteleostomi</taxon>
        <taxon>Actinopterygii</taxon>
        <taxon>Neopterygii</taxon>
        <taxon>Teleostei</taxon>
        <taxon>Notacanthiformes</taxon>
        <taxon>Halosauridae</taxon>
        <taxon>Aldrovandia</taxon>
    </lineage>
</organism>
<evidence type="ECO:0000313" key="2">
    <source>
        <dbReference type="EMBL" id="KAJ8416576.1"/>
    </source>
</evidence>
<reference evidence="2" key="1">
    <citation type="journal article" date="2023" name="Science">
        <title>Genome structures resolve the early diversification of teleost fishes.</title>
        <authorList>
            <person name="Parey E."/>
            <person name="Louis A."/>
            <person name="Montfort J."/>
            <person name="Bouchez O."/>
            <person name="Roques C."/>
            <person name="Iampietro C."/>
            <person name="Lluch J."/>
            <person name="Castinel A."/>
            <person name="Donnadieu C."/>
            <person name="Desvignes T."/>
            <person name="Floi Bucao C."/>
            <person name="Jouanno E."/>
            <person name="Wen M."/>
            <person name="Mejri S."/>
            <person name="Dirks R."/>
            <person name="Jansen H."/>
            <person name="Henkel C."/>
            <person name="Chen W.J."/>
            <person name="Zahm M."/>
            <person name="Cabau C."/>
            <person name="Klopp C."/>
            <person name="Thompson A.W."/>
            <person name="Robinson-Rechavi M."/>
            <person name="Braasch I."/>
            <person name="Lecointre G."/>
            <person name="Bobe J."/>
            <person name="Postlethwait J.H."/>
            <person name="Berthelot C."/>
            <person name="Roest Crollius H."/>
            <person name="Guiguen Y."/>
        </authorList>
    </citation>
    <scope>NUCLEOTIDE SEQUENCE</scope>
    <source>
        <strain evidence="2">NC1722</strain>
    </source>
</reference>
<gene>
    <name evidence="2" type="ORF">AAFF_G00358640</name>
</gene>
<protein>
    <submittedName>
        <fullName evidence="2">Uncharacterized protein</fullName>
    </submittedName>
</protein>
<proteinExistence type="predicted"/>
<keyword evidence="3" id="KW-1185">Reference proteome</keyword>
<dbReference type="EMBL" id="JAINUG010000006">
    <property type="protein sequence ID" value="KAJ8416576.1"/>
    <property type="molecule type" value="Genomic_DNA"/>
</dbReference>
<feature type="region of interest" description="Disordered" evidence="1">
    <location>
        <begin position="255"/>
        <end position="299"/>
    </location>
</feature>